<evidence type="ECO:0000313" key="3">
    <source>
        <dbReference type="Proteomes" id="UP001199816"/>
    </source>
</evidence>
<dbReference type="InterPro" id="IPR013728">
    <property type="entry name" value="BT_3987-like_N"/>
</dbReference>
<proteinExistence type="predicted"/>
<sequence length="422" mass="46365">MLILAGLGLVSVVSCAKETFPDDADTGILQVYDRLYLTDAFAADSVKKKLYISASPDTTFYYSISKGGTTPFTKDLDLTVEALSQADVDAYNVQNKTGYLLLPPESYSISGQAVLKAGESVTPRMPLTVHTQKLTPYTDYILPVAFGVTDTTVKVDMQKNRLYYIFRLVGFPQGELIGNIPALKDPGTILNDYYGDLMMRDASGNLWMYPLAGNGNKTLGNPVKMYSGLTPDKVFGIWFSGFDRVVFLTGNLSGGWAVYRMNAGAATPDQAPVVSDPVRVITVPESWVRTSGDRWYMGPNPSMSVGLFTNTATNWNLNAYNGTGFAGGRVVRTDFGYDHRGQAVIRGAILSSHSWGLLAYRLGNVDMPANVALASVTKVGDGFLDKYIRMFSINQNDLICYKSNGDVIRYRNFNLEEFYKAM</sequence>
<dbReference type="RefSeq" id="WP_231003599.1">
    <property type="nucleotide sequence ID" value="NZ_JAJNEC010000004.1"/>
</dbReference>
<reference evidence="2 3" key="1">
    <citation type="submission" date="2021-11" db="EMBL/GenBank/DDBJ databases">
        <title>Genomic of Niabella pedocola.</title>
        <authorList>
            <person name="Wu T."/>
        </authorList>
    </citation>
    <scope>NUCLEOTIDE SEQUENCE [LARGE SCALE GENOMIC DNA]</scope>
    <source>
        <strain evidence="2 3">JCM 31011</strain>
    </source>
</reference>
<organism evidence="2 3">
    <name type="scientific">Niabella pedocola</name>
    <dbReference type="NCBI Taxonomy" id="1752077"/>
    <lineage>
        <taxon>Bacteria</taxon>
        <taxon>Pseudomonadati</taxon>
        <taxon>Bacteroidota</taxon>
        <taxon>Chitinophagia</taxon>
        <taxon>Chitinophagales</taxon>
        <taxon>Chitinophagaceae</taxon>
        <taxon>Niabella</taxon>
    </lineage>
</organism>
<protein>
    <submittedName>
        <fullName evidence="2">DUF1735 domain-containing protein</fullName>
    </submittedName>
</protein>
<dbReference type="Proteomes" id="UP001199816">
    <property type="component" value="Unassembled WGS sequence"/>
</dbReference>
<evidence type="ECO:0000259" key="1">
    <source>
        <dbReference type="Pfam" id="PF08522"/>
    </source>
</evidence>
<dbReference type="Pfam" id="PF08522">
    <property type="entry name" value="BT_3987-like_N"/>
    <property type="match status" value="1"/>
</dbReference>
<dbReference type="Gene3D" id="2.60.40.1740">
    <property type="entry name" value="hypothetical protein (bacova_03559)"/>
    <property type="match status" value="1"/>
</dbReference>
<feature type="domain" description="BT-3987-like N-terminal" evidence="1">
    <location>
        <begin position="35"/>
        <end position="145"/>
    </location>
</feature>
<dbReference type="EMBL" id="JAJNEC010000004">
    <property type="protein sequence ID" value="MCD2422525.1"/>
    <property type="molecule type" value="Genomic_DNA"/>
</dbReference>
<accession>A0ABS8PN51</accession>
<evidence type="ECO:0000313" key="2">
    <source>
        <dbReference type="EMBL" id="MCD2422525.1"/>
    </source>
</evidence>
<gene>
    <name evidence="2" type="ORF">LQ567_07100</name>
</gene>
<keyword evidence="3" id="KW-1185">Reference proteome</keyword>
<name>A0ABS8PN51_9BACT</name>
<comment type="caution">
    <text evidence="2">The sequence shown here is derived from an EMBL/GenBank/DDBJ whole genome shotgun (WGS) entry which is preliminary data.</text>
</comment>